<gene>
    <name evidence="2" type="ORF">GCM10009533_19580</name>
</gene>
<evidence type="ECO:0000313" key="2">
    <source>
        <dbReference type="EMBL" id="GAA0520522.1"/>
    </source>
</evidence>
<evidence type="ECO:0000313" key="3">
    <source>
        <dbReference type="Proteomes" id="UP001500729"/>
    </source>
</evidence>
<dbReference type="InterPro" id="IPR010982">
    <property type="entry name" value="Lambda_DNA-bd_dom_sf"/>
</dbReference>
<proteinExistence type="predicted"/>
<dbReference type="Pfam" id="PF13560">
    <property type="entry name" value="HTH_31"/>
    <property type="match status" value="1"/>
</dbReference>
<sequence length="296" mass="32675">MAASTHRGSTMSEPDPTVRGQELGEELRGLREASGLSLADVAKRIDASASKLSRLETGRRAIAVEDVAALLAIYGVNGTQRRELLALAREAQRRGWWQRDRPGFAERQRTLVSLEAKADRIVNFEGMVIPGLLQTGEYTRALLAARGELGDEEIERRMVVRLRRHAVLRGEFAPRLLAVVDELALHRIVGGRDVLRRQLEHLVESTLRPNISVRVVPNIGTPAASAKAFQILERAGAPTVVFLENLGSSLFLEERHEIEMYGSLLRGLLAVALDEPESVKFIAELARRLGREASTA</sequence>
<organism evidence="2 3">
    <name type="scientific">Saccharopolyspora erythraea</name>
    <name type="common">Streptomyces erythraeus</name>
    <dbReference type="NCBI Taxonomy" id="1836"/>
    <lineage>
        <taxon>Bacteria</taxon>
        <taxon>Bacillati</taxon>
        <taxon>Actinomycetota</taxon>
        <taxon>Actinomycetes</taxon>
        <taxon>Pseudonocardiales</taxon>
        <taxon>Pseudonocardiaceae</taxon>
        <taxon>Saccharopolyspora</taxon>
    </lineage>
</organism>
<dbReference type="SMART" id="SM00530">
    <property type="entry name" value="HTH_XRE"/>
    <property type="match status" value="1"/>
</dbReference>
<protein>
    <submittedName>
        <fullName evidence="2">Helix-turn-helix transcriptional regulator</fullName>
    </submittedName>
</protein>
<dbReference type="Gene3D" id="1.10.260.40">
    <property type="entry name" value="lambda repressor-like DNA-binding domains"/>
    <property type="match status" value="1"/>
</dbReference>
<reference evidence="2 3" key="1">
    <citation type="journal article" date="2019" name="Int. J. Syst. Evol. Microbiol.">
        <title>The Global Catalogue of Microorganisms (GCM) 10K type strain sequencing project: providing services to taxonomists for standard genome sequencing and annotation.</title>
        <authorList>
            <consortium name="The Broad Institute Genomics Platform"/>
            <consortium name="The Broad Institute Genome Sequencing Center for Infectious Disease"/>
            <person name="Wu L."/>
            <person name="Ma J."/>
        </authorList>
    </citation>
    <scope>NUCLEOTIDE SEQUENCE [LARGE SCALE GENOMIC DNA]</scope>
    <source>
        <strain evidence="2 3">JCM 10303</strain>
    </source>
</reference>
<dbReference type="PROSITE" id="PS50943">
    <property type="entry name" value="HTH_CROC1"/>
    <property type="match status" value="1"/>
</dbReference>
<dbReference type="InterPro" id="IPR001387">
    <property type="entry name" value="Cro/C1-type_HTH"/>
</dbReference>
<dbReference type="SUPFAM" id="SSF47413">
    <property type="entry name" value="lambda repressor-like DNA-binding domains"/>
    <property type="match status" value="1"/>
</dbReference>
<dbReference type="InterPro" id="IPR043917">
    <property type="entry name" value="DUF5753"/>
</dbReference>
<evidence type="ECO:0000259" key="1">
    <source>
        <dbReference type="PROSITE" id="PS50943"/>
    </source>
</evidence>
<accession>A0ABN1CLD9</accession>
<comment type="caution">
    <text evidence="2">The sequence shown here is derived from an EMBL/GenBank/DDBJ whole genome shotgun (WGS) entry which is preliminary data.</text>
</comment>
<dbReference type="CDD" id="cd00093">
    <property type="entry name" value="HTH_XRE"/>
    <property type="match status" value="1"/>
</dbReference>
<feature type="domain" description="HTH cro/C1-type" evidence="1">
    <location>
        <begin position="27"/>
        <end position="81"/>
    </location>
</feature>
<keyword evidence="3" id="KW-1185">Reference proteome</keyword>
<name>A0ABN1CLD9_SACER</name>
<dbReference type="Pfam" id="PF19054">
    <property type="entry name" value="DUF5753"/>
    <property type="match status" value="1"/>
</dbReference>
<dbReference type="EMBL" id="BAAAGS010000009">
    <property type="protein sequence ID" value="GAA0520522.1"/>
    <property type="molecule type" value="Genomic_DNA"/>
</dbReference>
<dbReference type="Proteomes" id="UP001500729">
    <property type="component" value="Unassembled WGS sequence"/>
</dbReference>